<dbReference type="AlphaFoldDB" id="A0A915KM66"/>
<evidence type="ECO:0000313" key="1">
    <source>
        <dbReference type="Proteomes" id="UP000887565"/>
    </source>
</evidence>
<dbReference type="WBParaSite" id="nRc.2.0.1.t38886-RA">
    <property type="protein sequence ID" value="nRc.2.0.1.t38886-RA"/>
    <property type="gene ID" value="nRc.2.0.1.g38886"/>
</dbReference>
<proteinExistence type="predicted"/>
<evidence type="ECO:0000313" key="2">
    <source>
        <dbReference type="WBParaSite" id="nRc.2.0.1.t38886-RA"/>
    </source>
</evidence>
<organism evidence="1 2">
    <name type="scientific">Romanomermis culicivorax</name>
    <name type="common">Nematode worm</name>
    <dbReference type="NCBI Taxonomy" id="13658"/>
    <lineage>
        <taxon>Eukaryota</taxon>
        <taxon>Metazoa</taxon>
        <taxon>Ecdysozoa</taxon>
        <taxon>Nematoda</taxon>
        <taxon>Enoplea</taxon>
        <taxon>Dorylaimia</taxon>
        <taxon>Mermithida</taxon>
        <taxon>Mermithoidea</taxon>
        <taxon>Mermithidae</taxon>
        <taxon>Romanomermis</taxon>
    </lineage>
</organism>
<reference evidence="2" key="1">
    <citation type="submission" date="2022-11" db="UniProtKB">
        <authorList>
            <consortium name="WormBaseParasite"/>
        </authorList>
    </citation>
    <scope>IDENTIFICATION</scope>
</reference>
<sequence length="104" mass="12146">MMKLMKKTTKKSVRKTQTSWYNVRTMVVQHVETNAVDQQGGVHFALFNVAQRRKHCMNTRHYGLALNEIYRKPMIIKIISDLLRLPSNVGSPCIVLNMYLLRNK</sequence>
<dbReference type="Proteomes" id="UP000887565">
    <property type="component" value="Unplaced"/>
</dbReference>
<name>A0A915KM66_ROMCU</name>
<protein>
    <submittedName>
        <fullName evidence="2">Uncharacterized protein</fullName>
    </submittedName>
</protein>
<accession>A0A915KM66</accession>
<keyword evidence="1" id="KW-1185">Reference proteome</keyword>